<keyword evidence="2" id="KW-1185">Reference proteome</keyword>
<gene>
    <name evidence="1" type="ORF">Ctob_015708</name>
</gene>
<protein>
    <submittedName>
        <fullName evidence="1">Uncharacterized protein</fullName>
    </submittedName>
</protein>
<accession>A0A0M0K071</accession>
<reference evidence="2" key="1">
    <citation type="journal article" date="2015" name="PLoS Genet.">
        <title>Genome Sequence and Transcriptome Analyses of Chrysochromulina tobin: Metabolic Tools for Enhanced Algal Fitness in the Prominent Order Prymnesiales (Haptophyceae).</title>
        <authorList>
            <person name="Hovde B.T."/>
            <person name="Deodato C.R."/>
            <person name="Hunsperger H.M."/>
            <person name="Ryken S.A."/>
            <person name="Yost W."/>
            <person name="Jha R.K."/>
            <person name="Patterson J."/>
            <person name="Monnat R.J. Jr."/>
            <person name="Barlow S.B."/>
            <person name="Starkenburg S.R."/>
            <person name="Cattolico R.A."/>
        </authorList>
    </citation>
    <scope>NUCLEOTIDE SEQUENCE</scope>
    <source>
        <strain evidence="2">CCMP291</strain>
    </source>
</reference>
<evidence type="ECO:0000313" key="2">
    <source>
        <dbReference type="Proteomes" id="UP000037460"/>
    </source>
</evidence>
<dbReference type="Proteomes" id="UP000037460">
    <property type="component" value="Unassembled WGS sequence"/>
</dbReference>
<sequence length="439" mass="48566">MTQKENWCDARLAWMKKVDKLFDTGDNGEFAMSFERSVDRHKDKIKYCSDAMALGFASWALPQVIDALVSALKLEEGMVADPDWDAADVDNPDNAEKLEAMRKHFYEFQTELKSALYALGIQGRERDDGWVVYPVDKTVEITAKGLEVLRLPPGDKVEVKKLISTEELLSGVDVYIAPQAGIFNIKRAFREGGDGLEAVITELGDDVSQVIPRIEMDTEATGLIKLTLRIKLTAEKAVEKKLQTLCKDPRNELAEIKGVPTKLASGDEVRMIWSGDLGTARVRNGLNRIAAITAEQGIKNSEEVKKLKGELEKQIKVNVDAILEQDAKITAYSAHMQGLMDKQASVMTEMQSQHASAMEDLHKQMAASEVAHTTHTADLHKQMADTDAQHAAAMDDLRKFGDLFNFMSAVTAEMIEQRNAVKASVLAIKELKDGQAGSD</sequence>
<organism evidence="1 2">
    <name type="scientific">Chrysochromulina tobinii</name>
    <dbReference type="NCBI Taxonomy" id="1460289"/>
    <lineage>
        <taxon>Eukaryota</taxon>
        <taxon>Haptista</taxon>
        <taxon>Haptophyta</taxon>
        <taxon>Prymnesiophyceae</taxon>
        <taxon>Prymnesiales</taxon>
        <taxon>Chrysochromulinaceae</taxon>
        <taxon>Chrysochromulina</taxon>
    </lineage>
</organism>
<evidence type="ECO:0000313" key="1">
    <source>
        <dbReference type="EMBL" id="KOO31962.1"/>
    </source>
</evidence>
<dbReference type="EMBL" id="JWZX01001882">
    <property type="protein sequence ID" value="KOO31962.1"/>
    <property type="molecule type" value="Genomic_DNA"/>
</dbReference>
<comment type="caution">
    <text evidence="1">The sequence shown here is derived from an EMBL/GenBank/DDBJ whole genome shotgun (WGS) entry which is preliminary data.</text>
</comment>
<name>A0A0M0K071_9EUKA</name>
<dbReference type="AlphaFoldDB" id="A0A0M0K071"/>
<proteinExistence type="predicted"/>